<evidence type="ECO:0000256" key="1">
    <source>
        <dbReference type="SAM" id="MobiDB-lite"/>
    </source>
</evidence>
<dbReference type="OrthoDB" id="2681139at2759"/>
<reference evidence="3" key="2">
    <citation type="submission" date="2015-01" db="EMBL/GenBank/DDBJ databases">
        <title>Evolutionary Origins and Diversification of the Mycorrhizal Mutualists.</title>
        <authorList>
            <consortium name="DOE Joint Genome Institute"/>
            <consortium name="Mycorrhizal Genomics Consortium"/>
            <person name="Kohler A."/>
            <person name="Kuo A."/>
            <person name="Nagy L.G."/>
            <person name="Floudas D."/>
            <person name="Copeland A."/>
            <person name="Barry K.W."/>
            <person name="Cichocki N."/>
            <person name="Veneault-Fourrey C."/>
            <person name="LaButti K."/>
            <person name="Lindquist E.A."/>
            <person name="Lipzen A."/>
            <person name="Lundell T."/>
            <person name="Morin E."/>
            <person name="Murat C."/>
            <person name="Riley R."/>
            <person name="Ohm R."/>
            <person name="Sun H."/>
            <person name="Tunlid A."/>
            <person name="Henrissat B."/>
            <person name="Grigoriev I.V."/>
            <person name="Hibbett D.S."/>
            <person name="Martin F."/>
        </authorList>
    </citation>
    <scope>NUCLEOTIDE SEQUENCE [LARGE SCALE GENOMIC DNA]</scope>
    <source>
        <strain evidence="3">Foug A</strain>
    </source>
</reference>
<gene>
    <name evidence="2" type="ORF">SCLCIDRAFT_24871</name>
</gene>
<proteinExistence type="predicted"/>
<protein>
    <submittedName>
        <fullName evidence="2">Uncharacterized protein</fullName>
    </submittedName>
</protein>
<name>A0A0C3ACD0_9AGAM</name>
<dbReference type="Proteomes" id="UP000053989">
    <property type="component" value="Unassembled WGS sequence"/>
</dbReference>
<evidence type="ECO:0000313" key="2">
    <source>
        <dbReference type="EMBL" id="KIM62567.1"/>
    </source>
</evidence>
<organism evidence="2 3">
    <name type="scientific">Scleroderma citrinum Foug A</name>
    <dbReference type="NCBI Taxonomy" id="1036808"/>
    <lineage>
        <taxon>Eukaryota</taxon>
        <taxon>Fungi</taxon>
        <taxon>Dikarya</taxon>
        <taxon>Basidiomycota</taxon>
        <taxon>Agaricomycotina</taxon>
        <taxon>Agaricomycetes</taxon>
        <taxon>Agaricomycetidae</taxon>
        <taxon>Boletales</taxon>
        <taxon>Sclerodermatineae</taxon>
        <taxon>Sclerodermataceae</taxon>
        <taxon>Scleroderma</taxon>
    </lineage>
</organism>
<dbReference type="STRING" id="1036808.A0A0C3ACD0"/>
<dbReference type="EMBL" id="KN822041">
    <property type="protein sequence ID" value="KIM62567.1"/>
    <property type="molecule type" value="Genomic_DNA"/>
</dbReference>
<dbReference type="InParanoid" id="A0A0C3ACD0"/>
<feature type="region of interest" description="Disordered" evidence="1">
    <location>
        <begin position="206"/>
        <end position="227"/>
    </location>
</feature>
<keyword evidence="3" id="KW-1185">Reference proteome</keyword>
<sequence>MTWKDINDWHVLSGKHWDNQNGARIELEYDKRAFDEFLELMGASRSYHPVAAGTNAHSVSTPGPSCTIPSISANISTAPPSTSDISIASNISHVSPGVSGVPPSVSDTISSTPGVPGISAGPGIPEPLPFYPNYGAHMSSSSHMSSNPVMTPSTSPAHLCYPTPFIGSPTGTVAQGEMPKKVAFLPGVDLQPQMFTPQFSLHSLIPSTPSYQPSSHDSHSPSVAGSTQSKKCSLAAVGASPGGQGLTVQVALENLSLNEGEHSSKQAKKEQLTLAMLWLQSKGAVSRSTPL</sequence>
<dbReference type="AlphaFoldDB" id="A0A0C3ACD0"/>
<dbReference type="HOGENOM" id="CLU_956983_0_0_1"/>
<accession>A0A0C3ACD0</accession>
<evidence type="ECO:0000313" key="3">
    <source>
        <dbReference type="Proteomes" id="UP000053989"/>
    </source>
</evidence>
<reference evidence="2 3" key="1">
    <citation type="submission" date="2014-04" db="EMBL/GenBank/DDBJ databases">
        <authorList>
            <consortium name="DOE Joint Genome Institute"/>
            <person name="Kuo A."/>
            <person name="Kohler A."/>
            <person name="Nagy L.G."/>
            <person name="Floudas D."/>
            <person name="Copeland A."/>
            <person name="Barry K.W."/>
            <person name="Cichocki N."/>
            <person name="Veneault-Fourrey C."/>
            <person name="LaButti K."/>
            <person name="Lindquist E.A."/>
            <person name="Lipzen A."/>
            <person name="Lundell T."/>
            <person name="Morin E."/>
            <person name="Murat C."/>
            <person name="Sun H."/>
            <person name="Tunlid A."/>
            <person name="Henrissat B."/>
            <person name="Grigoriev I.V."/>
            <person name="Hibbett D.S."/>
            <person name="Martin F."/>
            <person name="Nordberg H.P."/>
            <person name="Cantor M.N."/>
            <person name="Hua S.X."/>
        </authorList>
    </citation>
    <scope>NUCLEOTIDE SEQUENCE [LARGE SCALE GENOMIC DNA]</scope>
    <source>
        <strain evidence="2 3">Foug A</strain>
    </source>
</reference>